<evidence type="ECO:0008006" key="4">
    <source>
        <dbReference type="Google" id="ProtNLM"/>
    </source>
</evidence>
<keyword evidence="1" id="KW-1133">Transmembrane helix</keyword>
<keyword evidence="1" id="KW-0472">Membrane</keyword>
<proteinExistence type="predicted"/>
<reference evidence="2" key="1">
    <citation type="submission" date="2020-05" db="UniProtKB">
        <authorList>
            <consortium name="EnsemblMetazoa"/>
        </authorList>
    </citation>
    <scope>IDENTIFICATION</scope>
    <source>
        <strain evidence="2">Yale</strain>
    </source>
</reference>
<accession>A0A1B0FB22</accession>
<evidence type="ECO:0000313" key="2">
    <source>
        <dbReference type="EnsemblMetazoa" id="GMOY000741-PA"/>
    </source>
</evidence>
<dbReference type="EnsemblMetazoa" id="GMOY000741-RA">
    <property type="protein sequence ID" value="GMOY000741-PA"/>
    <property type="gene ID" value="GMOY000741"/>
</dbReference>
<dbReference type="Proteomes" id="UP000092444">
    <property type="component" value="Unassembled WGS sequence"/>
</dbReference>
<dbReference type="VEuPathDB" id="VectorBase:GMOY000741"/>
<sequence>MTYVNSWDKFKLLLWKNWILQWNNKWQLILELLLPGLFSSLMVLIRALVFAEPKSTIDYPLLNISNLDLFKEAVVDGYKRRFFLMNSKKR</sequence>
<dbReference type="AlphaFoldDB" id="A0A1B0FB22"/>
<organism evidence="2 3">
    <name type="scientific">Glossina morsitans morsitans</name>
    <name type="common">Savannah tsetse fly</name>
    <dbReference type="NCBI Taxonomy" id="37546"/>
    <lineage>
        <taxon>Eukaryota</taxon>
        <taxon>Metazoa</taxon>
        <taxon>Ecdysozoa</taxon>
        <taxon>Arthropoda</taxon>
        <taxon>Hexapoda</taxon>
        <taxon>Insecta</taxon>
        <taxon>Pterygota</taxon>
        <taxon>Neoptera</taxon>
        <taxon>Endopterygota</taxon>
        <taxon>Diptera</taxon>
        <taxon>Brachycera</taxon>
        <taxon>Muscomorpha</taxon>
        <taxon>Hippoboscoidea</taxon>
        <taxon>Glossinidae</taxon>
        <taxon>Glossina</taxon>
    </lineage>
</organism>
<evidence type="ECO:0000256" key="1">
    <source>
        <dbReference type="SAM" id="Phobius"/>
    </source>
</evidence>
<feature type="transmembrane region" description="Helical" evidence="1">
    <location>
        <begin position="28"/>
        <end position="49"/>
    </location>
</feature>
<keyword evidence="1" id="KW-0812">Transmembrane</keyword>
<keyword evidence="3" id="KW-1185">Reference proteome</keyword>
<dbReference type="EMBL" id="CCAG010007976">
    <property type="status" value="NOT_ANNOTATED_CDS"/>
    <property type="molecule type" value="Genomic_DNA"/>
</dbReference>
<protein>
    <recommendedName>
        <fullName evidence="4">ABC-2 type transporter domain-containing protein</fullName>
    </recommendedName>
</protein>
<dbReference type="STRING" id="37546.A0A1B0FB22"/>
<evidence type="ECO:0000313" key="3">
    <source>
        <dbReference type="Proteomes" id="UP000092444"/>
    </source>
</evidence>
<name>A0A1B0FB22_GLOMM</name>